<dbReference type="Pfam" id="PF01381">
    <property type="entry name" value="HTH_3"/>
    <property type="match status" value="1"/>
</dbReference>
<dbReference type="SMART" id="SM00530">
    <property type="entry name" value="HTH_XRE"/>
    <property type="match status" value="1"/>
</dbReference>
<evidence type="ECO:0000313" key="6">
    <source>
        <dbReference type="Proteomes" id="UP001589788"/>
    </source>
</evidence>
<evidence type="ECO:0000259" key="4">
    <source>
        <dbReference type="PROSITE" id="PS50943"/>
    </source>
</evidence>
<gene>
    <name evidence="5" type="ORF">ACFFRE_04105</name>
</gene>
<dbReference type="CDD" id="cd00093">
    <property type="entry name" value="HTH_XRE"/>
    <property type="match status" value="1"/>
</dbReference>
<keyword evidence="3" id="KW-0804">Transcription</keyword>
<proteinExistence type="predicted"/>
<evidence type="ECO:0000256" key="2">
    <source>
        <dbReference type="ARBA" id="ARBA00023125"/>
    </source>
</evidence>
<sequence>MEGELQRRLGRSLRAIREAAGLSQEAFAERLGVHRTYVGGLERGERNLTLQTVERFAAALGIDPLTLLSGDLAEAVTRTRSAPQ</sequence>
<dbReference type="PROSITE" id="PS50943">
    <property type="entry name" value="HTH_CROC1"/>
    <property type="match status" value="1"/>
</dbReference>
<dbReference type="Gene3D" id="1.10.260.40">
    <property type="entry name" value="lambda repressor-like DNA-binding domains"/>
    <property type="match status" value="1"/>
</dbReference>
<keyword evidence="2" id="KW-0238">DNA-binding</keyword>
<dbReference type="Proteomes" id="UP001589788">
    <property type="component" value="Unassembled WGS sequence"/>
</dbReference>
<dbReference type="EMBL" id="JBHLYQ010000027">
    <property type="protein sequence ID" value="MFC0081339.1"/>
    <property type="molecule type" value="Genomic_DNA"/>
</dbReference>
<organism evidence="5 6">
    <name type="scientific">Aciditerrimonas ferrireducens</name>
    <dbReference type="NCBI Taxonomy" id="667306"/>
    <lineage>
        <taxon>Bacteria</taxon>
        <taxon>Bacillati</taxon>
        <taxon>Actinomycetota</taxon>
        <taxon>Acidimicrobiia</taxon>
        <taxon>Acidimicrobiales</taxon>
        <taxon>Acidimicrobiaceae</taxon>
        <taxon>Aciditerrimonas</taxon>
    </lineage>
</organism>
<feature type="domain" description="HTH cro/C1-type" evidence="4">
    <location>
        <begin position="13"/>
        <end position="67"/>
    </location>
</feature>
<reference evidence="5 6" key="1">
    <citation type="submission" date="2024-09" db="EMBL/GenBank/DDBJ databases">
        <authorList>
            <person name="Sun Q."/>
            <person name="Mori K."/>
        </authorList>
    </citation>
    <scope>NUCLEOTIDE SEQUENCE [LARGE SCALE GENOMIC DNA]</scope>
    <source>
        <strain evidence="5 6">JCM 15389</strain>
    </source>
</reference>
<dbReference type="InterPro" id="IPR050807">
    <property type="entry name" value="TransReg_Diox_bact_type"/>
</dbReference>
<name>A0ABV6C0X3_9ACTN</name>
<dbReference type="InterPro" id="IPR001387">
    <property type="entry name" value="Cro/C1-type_HTH"/>
</dbReference>
<dbReference type="InterPro" id="IPR010982">
    <property type="entry name" value="Lambda_DNA-bd_dom_sf"/>
</dbReference>
<comment type="caution">
    <text evidence="5">The sequence shown here is derived from an EMBL/GenBank/DDBJ whole genome shotgun (WGS) entry which is preliminary data.</text>
</comment>
<accession>A0ABV6C0X3</accession>
<evidence type="ECO:0000256" key="1">
    <source>
        <dbReference type="ARBA" id="ARBA00023015"/>
    </source>
</evidence>
<protein>
    <submittedName>
        <fullName evidence="5">Helix-turn-helix domain-containing protein</fullName>
    </submittedName>
</protein>
<keyword evidence="6" id="KW-1185">Reference proteome</keyword>
<dbReference type="PANTHER" id="PTHR46797:SF23">
    <property type="entry name" value="HTH-TYPE TRANSCRIPTIONAL REGULATOR SUTR"/>
    <property type="match status" value="1"/>
</dbReference>
<dbReference type="PANTHER" id="PTHR46797">
    <property type="entry name" value="HTH-TYPE TRANSCRIPTIONAL REGULATOR"/>
    <property type="match status" value="1"/>
</dbReference>
<evidence type="ECO:0000313" key="5">
    <source>
        <dbReference type="EMBL" id="MFC0081339.1"/>
    </source>
</evidence>
<keyword evidence="1" id="KW-0805">Transcription regulation</keyword>
<dbReference type="RefSeq" id="WP_377788506.1">
    <property type="nucleotide sequence ID" value="NZ_JBHLYQ010000027.1"/>
</dbReference>
<evidence type="ECO:0000256" key="3">
    <source>
        <dbReference type="ARBA" id="ARBA00023163"/>
    </source>
</evidence>
<dbReference type="SUPFAM" id="SSF47413">
    <property type="entry name" value="lambda repressor-like DNA-binding domains"/>
    <property type="match status" value="1"/>
</dbReference>